<feature type="domain" description="CN hydrolase" evidence="6">
    <location>
        <begin position="5"/>
        <end position="238"/>
    </location>
</feature>
<evidence type="ECO:0000313" key="8">
    <source>
        <dbReference type="Proteomes" id="UP000008898"/>
    </source>
</evidence>
<dbReference type="RefSeq" id="WP_013992789.1">
    <property type="nucleotide sequence ID" value="NC_015844.1"/>
</dbReference>
<sequence>MDKLLKVALVQTALVWEDPRANRLELEKKLGGLASDVDLIVLPEMFTTGFTMNPQHIGKEEGPKTLDWMKTMARQKNAAITGSLVYFDNAVYTNRLFFVEPDGTTSVYDKRHTFTLAGEDKVYHAGNERLLVRYKGFRICPLICYDLRFPVWARNTEDYDVLLYVANWPEPRINAWDALLKARSIENMAYCIGVNRIGADDSGHQYPGHSVVLDGLGQEMVFSTTEEVVTVTLSKKHIKEVRDKLKFLNDRDSFILEE</sequence>
<dbReference type="OrthoDB" id="9811121at2"/>
<dbReference type="InterPro" id="IPR036526">
    <property type="entry name" value="C-N_Hydrolase_sf"/>
</dbReference>
<reference evidence="7 8" key="2">
    <citation type="journal article" date="2012" name="Environ. Microbiol.">
        <title>Characterization of the first alginolytic operons in a marine bacterium: from their emergence in marine Flavobacteriia to their independent transfers to marine Proteobacteria and human gut Bacteroides.</title>
        <authorList>
            <person name="Thomas F."/>
            <person name="Barbeyron T."/>
            <person name="Tonon T."/>
            <person name="Genicot S."/>
            <person name="Czjzek M."/>
            <person name="Michel G."/>
        </authorList>
    </citation>
    <scope>NUCLEOTIDE SEQUENCE [LARGE SCALE GENOMIC DNA]</scope>
    <source>
        <strain evidence="8">DSM 12802 / CCUG 47099 / CIP 106680 / NCIMB 13871 / Dsij</strain>
    </source>
</reference>
<dbReference type="Proteomes" id="UP000008898">
    <property type="component" value="Chromosome"/>
</dbReference>
<evidence type="ECO:0000313" key="7">
    <source>
        <dbReference type="EMBL" id="CAZ95480.1"/>
    </source>
</evidence>
<organism evidence="7 8">
    <name type="scientific">Zobellia galactanivorans (strain DSM 12802 / CCUG 47099 / CIP 106680 / NCIMB 13871 / Dsij)</name>
    <dbReference type="NCBI Taxonomy" id="63186"/>
    <lineage>
        <taxon>Bacteria</taxon>
        <taxon>Pseudomonadati</taxon>
        <taxon>Bacteroidota</taxon>
        <taxon>Flavobacteriia</taxon>
        <taxon>Flavobacteriales</taxon>
        <taxon>Flavobacteriaceae</taxon>
        <taxon>Zobellia</taxon>
    </lineage>
</organism>
<dbReference type="AlphaFoldDB" id="G0L3V3"/>
<dbReference type="PATRIC" id="fig|63186.3.peg.1409"/>
<dbReference type="InterPro" id="IPR052737">
    <property type="entry name" value="Omega-amidase_YafV"/>
</dbReference>
<evidence type="ECO:0000256" key="5">
    <source>
        <dbReference type="ARBA" id="ARBA00072139"/>
    </source>
</evidence>
<reference evidence="8" key="1">
    <citation type="submission" date="2009-07" db="EMBL/GenBank/DDBJ databases">
        <title>Complete genome sequence of Zobellia galactanivorans Dsij.</title>
        <authorList>
            <consortium name="Genoscope - CEA"/>
        </authorList>
    </citation>
    <scope>NUCLEOTIDE SEQUENCE [LARGE SCALE GENOMIC DNA]</scope>
    <source>
        <strain evidence="8">DSM 12802 / CCUG 47099 / CIP 106680 / NCIMB 13871 / Dsij</strain>
    </source>
</reference>
<dbReference type="GO" id="GO:0106008">
    <property type="term" value="F:2-oxoglutaramate amidase activity"/>
    <property type="evidence" value="ECO:0007669"/>
    <property type="project" value="TreeGrafter"/>
</dbReference>
<gene>
    <name evidence="7" type="ordered locus">zobellia_1424</name>
</gene>
<dbReference type="FunFam" id="3.60.110.10:FF:000004">
    <property type="entry name" value="Carbon-nitrogen hydrolase"/>
    <property type="match status" value="1"/>
</dbReference>
<dbReference type="Gene3D" id="3.60.110.10">
    <property type="entry name" value="Carbon-nitrogen hydrolase"/>
    <property type="match status" value="1"/>
</dbReference>
<dbReference type="Pfam" id="PF00795">
    <property type="entry name" value="CN_hydrolase"/>
    <property type="match status" value="1"/>
</dbReference>
<keyword evidence="8" id="KW-1185">Reference proteome</keyword>
<dbReference type="PANTHER" id="PTHR47799:SF1">
    <property type="entry name" value="OMEGA-AMIDASE YAFV"/>
    <property type="match status" value="1"/>
</dbReference>
<dbReference type="EC" id="3.5.1.3" evidence="3"/>
<dbReference type="SUPFAM" id="SSF56317">
    <property type="entry name" value="Carbon-nitrogen hydrolase"/>
    <property type="match status" value="1"/>
</dbReference>
<evidence type="ECO:0000256" key="4">
    <source>
        <dbReference type="ARBA" id="ARBA00052904"/>
    </source>
</evidence>
<evidence type="ECO:0000256" key="2">
    <source>
        <dbReference type="ARBA" id="ARBA00022801"/>
    </source>
</evidence>
<dbReference type="CDD" id="cd07575">
    <property type="entry name" value="Xc-1258_like"/>
    <property type="match status" value="1"/>
</dbReference>
<proteinExistence type="inferred from homology"/>
<dbReference type="PROSITE" id="PS50263">
    <property type="entry name" value="CN_HYDROLASE"/>
    <property type="match status" value="1"/>
</dbReference>
<keyword evidence="2 7" id="KW-0378">Hydrolase</keyword>
<dbReference type="EMBL" id="FP476056">
    <property type="protein sequence ID" value="CAZ95480.1"/>
    <property type="molecule type" value="Genomic_DNA"/>
</dbReference>
<evidence type="ECO:0000259" key="6">
    <source>
        <dbReference type="PROSITE" id="PS50263"/>
    </source>
</evidence>
<evidence type="ECO:0000256" key="3">
    <source>
        <dbReference type="ARBA" id="ARBA00039118"/>
    </source>
</evidence>
<dbReference type="STRING" id="63186.ZOBELLIA_1424"/>
<accession>G0L3V3</accession>
<protein>
    <recommendedName>
        <fullName evidence="5">Omega-amidase YafV</fullName>
        <ecNumber evidence="3">3.5.1.3</ecNumber>
    </recommendedName>
</protein>
<comment type="similarity">
    <text evidence="1">Belongs to the carbon-nitrogen hydrolase superfamily. NIT1/NIT2 family.</text>
</comment>
<dbReference type="KEGG" id="zga:ZOBELLIA_1424"/>
<name>G0L3V3_ZOBGA</name>
<dbReference type="InterPro" id="IPR003010">
    <property type="entry name" value="C-N_Hydrolase"/>
</dbReference>
<dbReference type="PANTHER" id="PTHR47799">
    <property type="entry name" value="OMEGA-AMIDASE YAFV"/>
    <property type="match status" value="1"/>
</dbReference>
<dbReference type="HOGENOM" id="CLU_030130_3_7_10"/>
<evidence type="ECO:0000256" key="1">
    <source>
        <dbReference type="ARBA" id="ARBA00010613"/>
    </source>
</evidence>
<dbReference type="GO" id="GO:0050152">
    <property type="term" value="F:omega-amidase activity"/>
    <property type="evidence" value="ECO:0007669"/>
    <property type="project" value="UniProtKB-EC"/>
</dbReference>
<comment type="catalytic activity">
    <reaction evidence="4">
        <text>a monoamide of a dicarboxylate + H2O = a dicarboxylate + NH4(+)</text>
        <dbReference type="Rhea" id="RHEA:11716"/>
        <dbReference type="ChEBI" id="CHEBI:15377"/>
        <dbReference type="ChEBI" id="CHEBI:28938"/>
        <dbReference type="ChEBI" id="CHEBI:28965"/>
        <dbReference type="ChEBI" id="CHEBI:77450"/>
        <dbReference type="EC" id="3.5.1.3"/>
    </reaction>
</comment>
<dbReference type="NCBIfam" id="NF007757">
    <property type="entry name" value="PRK10438.1"/>
    <property type="match status" value="1"/>
</dbReference>